<organism evidence="1 2">
    <name type="scientific">Candidatus Fonsibacter lacus</name>
    <dbReference type="NCBI Taxonomy" id="2576439"/>
    <lineage>
        <taxon>Bacteria</taxon>
        <taxon>Pseudomonadati</taxon>
        <taxon>Pseudomonadota</taxon>
        <taxon>Alphaproteobacteria</taxon>
        <taxon>Candidatus Pelagibacterales</taxon>
        <taxon>Candidatus Pelagibacterales incertae sedis</taxon>
        <taxon>Candidatus Fonsibacter</taxon>
    </lineage>
</organism>
<dbReference type="AlphaFoldDB" id="A0A966M3M5"/>
<protein>
    <recommendedName>
        <fullName evidence="3">AsmA-like C-terminal domain-containing protein</fullName>
    </recommendedName>
</protein>
<dbReference type="EMBL" id="RGOB01000119">
    <property type="protein sequence ID" value="NCU53388.1"/>
    <property type="molecule type" value="Genomic_DNA"/>
</dbReference>
<feature type="non-terminal residue" evidence="1">
    <location>
        <position position="1"/>
    </location>
</feature>
<gene>
    <name evidence="1" type="ORF">EBX74_03715</name>
</gene>
<reference evidence="1" key="1">
    <citation type="submission" date="2018-10" db="EMBL/GenBank/DDBJ databases">
        <title>Iterative Subtractive Binning of Freshwater Chronoseries Metagenomes Recovers Nearly Complete Genomes from over Four Hundred Novel Species.</title>
        <authorList>
            <person name="Rodriguez-R L.M."/>
            <person name="Tsementzi D."/>
            <person name="Luo C."/>
            <person name="Konstantinidis K.T."/>
        </authorList>
    </citation>
    <scope>NUCLEOTIDE SEQUENCE</scope>
    <source>
        <strain evidence="1">WB8_2A_004</strain>
    </source>
</reference>
<evidence type="ECO:0000313" key="2">
    <source>
        <dbReference type="Proteomes" id="UP000747791"/>
    </source>
</evidence>
<proteinExistence type="predicted"/>
<evidence type="ECO:0000313" key="1">
    <source>
        <dbReference type="EMBL" id="NCU53388.1"/>
    </source>
</evidence>
<dbReference type="Proteomes" id="UP000747791">
    <property type="component" value="Unassembled WGS sequence"/>
</dbReference>
<comment type="caution">
    <text evidence="1">The sequence shown here is derived from an EMBL/GenBank/DDBJ whole genome shotgun (WGS) entry which is preliminary data.</text>
</comment>
<accession>A0A966M3M5</accession>
<sequence length="153" mass="17068">KIIITDFKIREIPVLAQILSLASITGILDTLKGEGIRFDNTVIVYENDEKFFTFKDFYGTGPSLGFIVEGRINNADDFVSLDGNLIPAYEVNRLLSNIPILGQILTGKSGDGVFGVSFKIKGKDNNFETTINPVRTITPRFVQRFVDLFRSSK</sequence>
<evidence type="ECO:0008006" key="3">
    <source>
        <dbReference type="Google" id="ProtNLM"/>
    </source>
</evidence>
<name>A0A966M3M5_9PROT</name>